<dbReference type="AlphaFoldDB" id="A0A0D3IHX6"/>
<evidence type="ECO:0000313" key="2">
    <source>
        <dbReference type="EnsemblProtists" id="EOD10861"/>
    </source>
</evidence>
<dbReference type="HOGENOM" id="CLU_2549980_0_0_1"/>
<feature type="domain" description="N-acetyltransferase" evidence="1">
    <location>
        <begin position="27"/>
        <end position="77"/>
    </location>
</feature>
<dbReference type="InterPro" id="IPR016181">
    <property type="entry name" value="Acyl_CoA_acyltransferase"/>
</dbReference>
<dbReference type="EnsemblProtists" id="EOD10861">
    <property type="protein sequence ID" value="EOD10861"/>
    <property type="gene ID" value="EMIHUDRAFT_58724"/>
</dbReference>
<dbReference type="PANTHER" id="PTHR43233:SF1">
    <property type="entry name" value="FAMILY N-ACETYLTRANSFERASE, PUTATIVE (AFU_ORTHOLOGUE AFUA_6G03350)-RELATED"/>
    <property type="match status" value="1"/>
</dbReference>
<dbReference type="PANTHER" id="PTHR43233">
    <property type="entry name" value="FAMILY N-ACETYLTRANSFERASE, PUTATIVE (AFU_ORTHOLOGUE AFUA_6G03350)-RELATED"/>
    <property type="match status" value="1"/>
</dbReference>
<keyword evidence="3" id="KW-1185">Reference proteome</keyword>
<evidence type="ECO:0000259" key="1">
    <source>
        <dbReference type="Pfam" id="PF00583"/>
    </source>
</evidence>
<dbReference type="CDD" id="cd04301">
    <property type="entry name" value="NAT_SF"/>
    <property type="match status" value="1"/>
</dbReference>
<dbReference type="RefSeq" id="XP_005763290.1">
    <property type="nucleotide sequence ID" value="XM_005763233.1"/>
</dbReference>
<dbReference type="InterPro" id="IPR053144">
    <property type="entry name" value="Acetyltransferase_Butenolide"/>
</dbReference>
<dbReference type="GeneID" id="17257054"/>
<evidence type="ECO:0000313" key="3">
    <source>
        <dbReference type="Proteomes" id="UP000013827"/>
    </source>
</evidence>
<dbReference type="PaxDb" id="2903-EOD10861"/>
<dbReference type="Proteomes" id="UP000013827">
    <property type="component" value="Unassembled WGS sequence"/>
</dbReference>
<dbReference type="GO" id="GO:0016747">
    <property type="term" value="F:acyltransferase activity, transferring groups other than amino-acyl groups"/>
    <property type="evidence" value="ECO:0007669"/>
    <property type="project" value="InterPro"/>
</dbReference>
<name>A0A0D3IHX6_EMIH1</name>
<organism evidence="2 3">
    <name type="scientific">Emiliania huxleyi (strain CCMP1516)</name>
    <dbReference type="NCBI Taxonomy" id="280463"/>
    <lineage>
        <taxon>Eukaryota</taxon>
        <taxon>Haptista</taxon>
        <taxon>Haptophyta</taxon>
        <taxon>Prymnesiophyceae</taxon>
        <taxon>Isochrysidales</taxon>
        <taxon>Noelaerhabdaceae</taxon>
        <taxon>Emiliania</taxon>
    </lineage>
</organism>
<reference evidence="2" key="2">
    <citation type="submission" date="2024-10" db="UniProtKB">
        <authorList>
            <consortium name="EnsemblProtists"/>
        </authorList>
    </citation>
    <scope>IDENTIFICATION</scope>
</reference>
<dbReference type="SUPFAM" id="SSF55729">
    <property type="entry name" value="Acyl-CoA N-acyltransferases (Nat)"/>
    <property type="match status" value="1"/>
</dbReference>
<dbReference type="InterPro" id="IPR000182">
    <property type="entry name" value="GNAT_dom"/>
</dbReference>
<dbReference type="KEGG" id="ehx:EMIHUDRAFT_58724"/>
<reference evidence="3" key="1">
    <citation type="journal article" date="2013" name="Nature">
        <title>Pan genome of the phytoplankton Emiliania underpins its global distribution.</title>
        <authorList>
            <person name="Read B.A."/>
            <person name="Kegel J."/>
            <person name="Klute M.J."/>
            <person name="Kuo A."/>
            <person name="Lefebvre S.C."/>
            <person name="Maumus F."/>
            <person name="Mayer C."/>
            <person name="Miller J."/>
            <person name="Monier A."/>
            <person name="Salamov A."/>
            <person name="Young J."/>
            <person name="Aguilar M."/>
            <person name="Claverie J.M."/>
            <person name="Frickenhaus S."/>
            <person name="Gonzalez K."/>
            <person name="Herman E.K."/>
            <person name="Lin Y.C."/>
            <person name="Napier J."/>
            <person name="Ogata H."/>
            <person name="Sarno A.F."/>
            <person name="Shmutz J."/>
            <person name="Schroeder D."/>
            <person name="de Vargas C."/>
            <person name="Verret F."/>
            <person name="von Dassow P."/>
            <person name="Valentin K."/>
            <person name="Van de Peer Y."/>
            <person name="Wheeler G."/>
            <person name="Dacks J.B."/>
            <person name="Delwiche C.F."/>
            <person name="Dyhrman S.T."/>
            <person name="Glockner G."/>
            <person name="John U."/>
            <person name="Richards T."/>
            <person name="Worden A.Z."/>
            <person name="Zhang X."/>
            <person name="Grigoriev I.V."/>
            <person name="Allen A.E."/>
            <person name="Bidle K."/>
            <person name="Borodovsky M."/>
            <person name="Bowler C."/>
            <person name="Brownlee C."/>
            <person name="Cock J.M."/>
            <person name="Elias M."/>
            <person name="Gladyshev V.N."/>
            <person name="Groth M."/>
            <person name="Guda C."/>
            <person name="Hadaegh A."/>
            <person name="Iglesias-Rodriguez M.D."/>
            <person name="Jenkins J."/>
            <person name="Jones B.M."/>
            <person name="Lawson T."/>
            <person name="Leese F."/>
            <person name="Lindquist E."/>
            <person name="Lobanov A."/>
            <person name="Lomsadze A."/>
            <person name="Malik S.B."/>
            <person name="Marsh M.E."/>
            <person name="Mackinder L."/>
            <person name="Mock T."/>
            <person name="Mueller-Roeber B."/>
            <person name="Pagarete A."/>
            <person name="Parker M."/>
            <person name="Probert I."/>
            <person name="Quesneville H."/>
            <person name="Raines C."/>
            <person name="Rensing S.A."/>
            <person name="Riano-Pachon D.M."/>
            <person name="Richier S."/>
            <person name="Rokitta S."/>
            <person name="Shiraiwa Y."/>
            <person name="Soanes D.M."/>
            <person name="van der Giezen M."/>
            <person name="Wahlund T.M."/>
            <person name="Williams B."/>
            <person name="Wilson W."/>
            <person name="Wolfe G."/>
            <person name="Wurch L.L."/>
        </authorList>
    </citation>
    <scope>NUCLEOTIDE SEQUENCE</scope>
</reference>
<sequence>IHALLAPQYWCQGVSLEDCAARARNAWAFGLYAPTGDLVGFLRLVTDRISFAYLSDVVVEEALRGQGLAEFMVTSALGLPEIE</sequence>
<dbReference type="Pfam" id="PF00583">
    <property type="entry name" value="Acetyltransf_1"/>
    <property type="match status" value="1"/>
</dbReference>
<accession>A0A0D3IHX6</accession>
<dbReference type="Gene3D" id="3.40.630.30">
    <property type="match status" value="1"/>
</dbReference>
<proteinExistence type="predicted"/>
<protein>
    <recommendedName>
        <fullName evidence="1">N-acetyltransferase domain-containing protein</fullName>
    </recommendedName>
</protein>